<keyword evidence="1" id="KW-0472">Membrane</keyword>
<accession>A0A517WXY2</accession>
<dbReference type="AlphaFoldDB" id="A0A517WXY2"/>
<organism evidence="2 3">
    <name type="scientific">Gimesia aquarii</name>
    <dbReference type="NCBI Taxonomy" id="2527964"/>
    <lineage>
        <taxon>Bacteria</taxon>
        <taxon>Pseudomonadati</taxon>
        <taxon>Planctomycetota</taxon>
        <taxon>Planctomycetia</taxon>
        <taxon>Planctomycetales</taxon>
        <taxon>Planctomycetaceae</taxon>
        <taxon>Gimesia</taxon>
    </lineage>
</organism>
<dbReference type="Proteomes" id="UP000318384">
    <property type="component" value="Chromosome"/>
</dbReference>
<keyword evidence="3" id="KW-1185">Reference proteome</keyword>
<protein>
    <submittedName>
        <fullName evidence="2">Uncharacterized protein</fullName>
    </submittedName>
</protein>
<evidence type="ECO:0000313" key="2">
    <source>
        <dbReference type="EMBL" id="QDU10113.1"/>
    </source>
</evidence>
<dbReference type="EMBL" id="CP037422">
    <property type="protein sequence ID" value="QDU10113.1"/>
    <property type="molecule type" value="Genomic_DNA"/>
</dbReference>
<gene>
    <name evidence="2" type="ORF">V202x_35120</name>
</gene>
<evidence type="ECO:0000313" key="3">
    <source>
        <dbReference type="Proteomes" id="UP000318384"/>
    </source>
</evidence>
<keyword evidence="1" id="KW-0812">Transmembrane</keyword>
<name>A0A517WXY2_9PLAN</name>
<evidence type="ECO:0000256" key="1">
    <source>
        <dbReference type="SAM" id="Phobius"/>
    </source>
</evidence>
<keyword evidence="1" id="KW-1133">Transmembrane helix</keyword>
<proteinExistence type="predicted"/>
<reference evidence="2 3" key="1">
    <citation type="submission" date="2019-03" db="EMBL/GenBank/DDBJ databases">
        <title>Deep-cultivation of Planctomycetes and their phenomic and genomic characterization uncovers novel biology.</title>
        <authorList>
            <person name="Wiegand S."/>
            <person name="Jogler M."/>
            <person name="Boedeker C."/>
            <person name="Pinto D."/>
            <person name="Vollmers J."/>
            <person name="Rivas-Marin E."/>
            <person name="Kohn T."/>
            <person name="Peeters S.H."/>
            <person name="Heuer A."/>
            <person name="Rast P."/>
            <person name="Oberbeckmann S."/>
            <person name="Bunk B."/>
            <person name="Jeske O."/>
            <person name="Meyerdierks A."/>
            <person name="Storesund J.E."/>
            <person name="Kallscheuer N."/>
            <person name="Luecker S."/>
            <person name="Lage O.M."/>
            <person name="Pohl T."/>
            <person name="Merkel B.J."/>
            <person name="Hornburger P."/>
            <person name="Mueller R.-W."/>
            <person name="Bruemmer F."/>
            <person name="Labrenz M."/>
            <person name="Spormann A.M."/>
            <person name="Op den Camp H."/>
            <person name="Overmann J."/>
            <person name="Amann R."/>
            <person name="Jetten M.S.M."/>
            <person name="Mascher T."/>
            <person name="Medema M.H."/>
            <person name="Devos D.P."/>
            <person name="Kaster A.-K."/>
            <person name="Ovreas L."/>
            <person name="Rohde M."/>
            <person name="Galperin M.Y."/>
            <person name="Jogler C."/>
        </authorList>
    </citation>
    <scope>NUCLEOTIDE SEQUENCE [LARGE SCALE GENOMIC DNA]</scope>
    <source>
        <strain evidence="2 3">V202</strain>
    </source>
</reference>
<feature type="transmembrane region" description="Helical" evidence="1">
    <location>
        <begin position="24"/>
        <end position="43"/>
    </location>
</feature>
<sequence length="53" mass="5673">MVIGLIGAIGYFKGLFILAKLETLAIGTTLLIIIAIFIGFASYDIKELNTGIQ</sequence>